<evidence type="ECO:0000313" key="4">
    <source>
        <dbReference type="Proteomes" id="UP001473302"/>
    </source>
</evidence>
<dbReference type="EMBL" id="BAABUK010000003">
    <property type="protein sequence ID" value="GAA5808683.1"/>
    <property type="molecule type" value="Genomic_DNA"/>
</dbReference>
<dbReference type="SMART" id="SM00173">
    <property type="entry name" value="RAS"/>
    <property type="match status" value="1"/>
</dbReference>
<keyword evidence="2" id="KW-0342">GTP-binding</keyword>
<dbReference type="InterPro" id="IPR001806">
    <property type="entry name" value="Small_GTPase"/>
</dbReference>
<sequence>MPLCGKSNDIQSVSRKLVVCGDGACGKTSLLSVFTRDYFPQIYEPTVFENYVQDITIDNQTIELSLWDTAGQEEFDRIRLLSYEDTHVFLLCFSIDNRDSLQNVQDKWMEEVLEYSGNAKFVLVALKCDLRQEKRNTILYEEGLEMAKSINAIRYLECSAKQKRGVRECFEQSAKVALSVKLKKAHDSKSKCVIL</sequence>
<keyword evidence="4" id="KW-1185">Reference proteome</keyword>
<dbReference type="PROSITE" id="PS51420">
    <property type="entry name" value="RHO"/>
    <property type="match status" value="1"/>
</dbReference>
<gene>
    <name evidence="3" type="ORF">MFLAVUS_002077</name>
</gene>
<evidence type="ECO:0000256" key="1">
    <source>
        <dbReference type="ARBA" id="ARBA00022741"/>
    </source>
</evidence>
<dbReference type="NCBIfam" id="TIGR00231">
    <property type="entry name" value="small_GTP"/>
    <property type="match status" value="1"/>
</dbReference>
<dbReference type="PROSITE" id="PS51421">
    <property type="entry name" value="RAS"/>
    <property type="match status" value="1"/>
</dbReference>
<dbReference type="PANTHER" id="PTHR24072">
    <property type="entry name" value="RHO FAMILY GTPASE"/>
    <property type="match status" value="1"/>
</dbReference>
<evidence type="ECO:0000313" key="3">
    <source>
        <dbReference type="EMBL" id="GAA5808683.1"/>
    </source>
</evidence>
<reference evidence="3 4" key="1">
    <citation type="submission" date="2024-04" db="EMBL/GenBank/DDBJ databases">
        <title>genome sequences of Mucor flavus KT1a and Helicostylum pulchrum KT1b strains isolated from the surface of a dry-aged beef.</title>
        <authorList>
            <person name="Toyotome T."/>
            <person name="Hosono M."/>
            <person name="Torimaru M."/>
            <person name="Fukuda K."/>
            <person name="Mikami N."/>
        </authorList>
    </citation>
    <scope>NUCLEOTIDE SEQUENCE [LARGE SCALE GENOMIC DNA]</scope>
    <source>
        <strain evidence="3 4">KT1a</strain>
    </source>
</reference>
<comment type="caution">
    <text evidence="3">The sequence shown here is derived from an EMBL/GenBank/DDBJ whole genome shotgun (WGS) entry which is preliminary data.</text>
</comment>
<name>A0ABP9YP90_9FUNG</name>
<keyword evidence="1" id="KW-0547">Nucleotide-binding</keyword>
<dbReference type="InterPro" id="IPR027417">
    <property type="entry name" value="P-loop_NTPase"/>
</dbReference>
<dbReference type="InterPro" id="IPR003578">
    <property type="entry name" value="Small_GTPase_Rho"/>
</dbReference>
<dbReference type="SUPFAM" id="SSF52540">
    <property type="entry name" value="P-loop containing nucleoside triphosphate hydrolases"/>
    <property type="match status" value="1"/>
</dbReference>
<proteinExistence type="predicted"/>
<dbReference type="Proteomes" id="UP001473302">
    <property type="component" value="Unassembled WGS sequence"/>
</dbReference>
<dbReference type="InterPro" id="IPR005225">
    <property type="entry name" value="Small_GTP-bd"/>
</dbReference>
<dbReference type="Pfam" id="PF00071">
    <property type="entry name" value="Ras"/>
    <property type="match status" value="1"/>
</dbReference>
<dbReference type="PRINTS" id="PR00449">
    <property type="entry name" value="RASTRNSFRMNG"/>
</dbReference>
<accession>A0ABP9YP90</accession>
<dbReference type="SMART" id="SM00174">
    <property type="entry name" value="RHO"/>
    <property type="match status" value="1"/>
</dbReference>
<dbReference type="SMART" id="SM00175">
    <property type="entry name" value="RAB"/>
    <property type="match status" value="1"/>
</dbReference>
<evidence type="ECO:0000256" key="2">
    <source>
        <dbReference type="ARBA" id="ARBA00023134"/>
    </source>
</evidence>
<protein>
    <submittedName>
        <fullName evidence="3">Uncharacterized protein</fullName>
    </submittedName>
</protein>
<dbReference type="PROSITE" id="PS51419">
    <property type="entry name" value="RAB"/>
    <property type="match status" value="1"/>
</dbReference>
<dbReference type="Gene3D" id="3.40.50.300">
    <property type="entry name" value="P-loop containing nucleotide triphosphate hydrolases"/>
    <property type="match status" value="1"/>
</dbReference>
<organism evidence="3 4">
    <name type="scientific">Mucor flavus</name>
    <dbReference type="NCBI Taxonomy" id="439312"/>
    <lineage>
        <taxon>Eukaryota</taxon>
        <taxon>Fungi</taxon>
        <taxon>Fungi incertae sedis</taxon>
        <taxon>Mucoromycota</taxon>
        <taxon>Mucoromycotina</taxon>
        <taxon>Mucoromycetes</taxon>
        <taxon>Mucorales</taxon>
        <taxon>Mucorineae</taxon>
        <taxon>Mucoraceae</taxon>
        <taxon>Mucor</taxon>
    </lineage>
</organism>